<gene>
    <name evidence="2" type="ORF">POM88_010986</name>
</gene>
<protein>
    <submittedName>
        <fullName evidence="2">Uncharacterized protein</fullName>
    </submittedName>
</protein>
<dbReference type="AlphaFoldDB" id="A0AAD8IXJ6"/>
<keyword evidence="3" id="KW-1185">Reference proteome</keyword>
<comment type="caution">
    <text evidence="2">The sequence shown here is derived from an EMBL/GenBank/DDBJ whole genome shotgun (WGS) entry which is preliminary data.</text>
</comment>
<sequence length="107" mass="11933">MEQTRRKRGQPKLYLTKEMMDERRLLKRLCKNTCRNLQDDLHCRRPEGEGASSAERGTGVRRETGSGLAIILDGTCTLKVAPTNTVQTPAIAGEFPENMGRTSNSLL</sequence>
<accession>A0AAD8IXJ6</accession>
<reference evidence="2" key="1">
    <citation type="submission" date="2023-02" db="EMBL/GenBank/DDBJ databases">
        <title>Genome of toxic invasive species Heracleum sosnowskyi carries increased number of genes despite the absence of recent whole-genome duplications.</title>
        <authorList>
            <person name="Schelkunov M."/>
            <person name="Shtratnikova V."/>
            <person name="Makarenko M."/>
            <person name="Klepikova A."/>
            <person name="Omelchenko D."/>
            <person name="Novikova G."/>
            <person name="Obukhova E."/>
            <person name="Bogdanov V."/>
            <person name="Penin A."/>
            <person name="Logacheva M."/>
        </authorList>
    </citation>
    <scope>NUCLEOTIDE SEQUENCE</scope>
    <source>
        <strain evidence="2">Hsosn_3</strain>
        <tissue evidence="2">Leaf</tissue>
    </source>
</reference>
<feature type="region of interest" description="Disordered" evidence="1">
    <location>
        <begin position="43"/>
        <end position="62"/>
    </location>
</feature>
<dbReference type="Proteomes" id="UP001237642">
    <property type="component" value="Unassembled WGS sequence"/>
</dbReference>
<proteinExistence type="predicted"/>
<evidence type="ECO:0000256" key="1">
    <source>
        <dbReference type="SAM" id="MobiDB-lite"/>
    </source>
</evidence>
<evidence type="ECO:0000313" key="3">
    <source>
        <dbReference type="Proteomes" id="UP001237642"/>
    </source>
</evidence>
<evidence type="ECO:0000313" key="2">
    <source>
        <dbReference type="EMBL" id="KAK1391930.1"/>
    </source>
</evidence>
<reference evidence="2" key="2">
    <citation type="submission" date="2023-05" db="EMBL/GenBank/DDBJ databases">
        <authorList>
            <person name="Schelkunov M.I."/>
        </authorList>
    </citation>
    <scope>NUCLEOTIDE SEQUENCE</scope>
    <source>
        <strain evidence="2">Hsosn_3</strain>
        <tissue evidence="2">Leaf</tissue>
    </source>
</reference>
<dbReference type="EMBL" id="JAUIZM010000003">
    <property type="protein sequence ID" value="KAK1391930.1"/>
    <property type="molecule type" value="Genomic_DNA"/>
</dbReference>
<organism evidence="2 3">
    <name type="scientific">Heracleum sosnowskyi</name>
    <dbReference type="NCBI Taxonomy" id="360622"/>
    <lineage>
        <taxon>Eukaryota</taxon>
        <taxon>Viridiplantae</taxon>
        <taxon>Streptophyta</taxon>
        <taxon>Embryophyta</taxon>
        <taxon>Tracheophyta</taxon>
        <taxon>Spermatophyta</taxon>
        <taxon>Magnoliopsida</taxon>
        <taxon>eudicotyledons</taxon>
        <taxon>Gunneridae</taxon>
        <taxon>Pentapetalae</taxon>
        <taxon>asterids</taxon>
        <taxon>campanulids</taxon>
        <taxon>Apiales</taxon>
        <taxon>Apiaceae</taxon>
        <taxon>Apioideae</taxon>
        <taxon>apioid superclade</taxon>
        <taxon>Tordylieae</taxon>
        <taxon>Tordyliinae</taxon>
        <taxon>Heracleum</taxon>
    </lineage>
</organism>
<name>A0AAD8IXJ6_9APIA</name>